<dbReference type="STRING" id="36166.T1H4V5"/>
<evidence type="ECO:0000313" key="3">
    <source>
        <dbReference type="Proteomes" id="UP000015102"/>
    </source>
</evidence>
<dbReference type="EnsemblMetazoa" id="MESCA011323-RA">
    <property type="protein sequence ID" value="MESCA011323-PA"/>
    <property type="gene ID" value="MESCA011323"/>
</dbReference>
<dbReference type="Proteomes" id="UP000015102">
    <property type="component" value="Unassembled WGS sequence"/>
</dbReference>
<feature type="compositionally biased region" description="Polar residues" evidence="1">
    <location>
        <begin position="70"/>
        <end position="96"/>
    </location>
</feature>
<dbReference type="HOGENOM" id="CLU_2362102_0_0_1"/>
<dbReference type="EMBL" id="CAQQ02072411">
    <property type="status" value="NOT_ANNOTATED_CDS"/>
    <property type="molecule type" value="Genomic_DNA"/>
</dbReference>
<dbReference type="AlphaFoldDB" id="T1H4V5"/>
<reference evidence="3" key="1">
    <citation type="submission" date="2013-02" db="EMBL/GenBank/DDBJ databases">
        <authorList>
            <person name="Hughes D."/>
        </authorList>
    </citation>
    <scope>NUCLEOTIDE SEQUENCE</scope>
    <source>
        <strain>Durham</strain>
        <strain evidence="3">NC isolate 2 -- Noor lab</strain>
    </source>
</reference>
<evidence type="ECO:0000256" key="1">
    <source>
        <dbReference type="SAM" id="MobiDB-lite"/>
    </source>
</evidence>
<name>T1H4V5_MEGSC</name>
<keyword evidence="3" id="KW-1185">Reference proteome</keyword>
<feature type="region of interest" description="Disordered" evidence="1">
    <location>
        <begin position="1"/>
        <end position="96"/>
    </location>
</feature>
<reference evidence="2" key="2">
    <citation type="submission" date="2015-06" db="UniProtKB">
        <authorList>
            <consortium name="EnsemblMetazoa"/>
        </authorList>
    </citation>
    <scope>IDENTIFICATION</scope>
</reference>
<dbReference type="EMBL" id="CAQQ02072410">
    <property type="status" value="NOT_ANNOTATED_CDS"/>
    <property type="molecule type" value="Genomic_DNA"/>
</dbReference>
<dbReference type="EMBL" id="CAQQ02072409">
    <property type="status" value="NOT_ANNOTATED_CDS"/>
    <property type="molecule type" value="Genomic_DNA"/>
</dbReference>
<dbReference type="EMBL" id="CAQQ02072408">
    <property type="status" value="NOT_ANNOTATED_CDS"/>
    <property type="molecule type" value="Genomic_DNA"/>
</dbReference>
<sequence length="96" mass="10694">MAESPKVQRNGQMRLMREESFSSYRSETEPELSMAGSPSRPETPGFPVTPRTPYGFSNGSISPALPPKSPNSQRRYNSSWSLRSQQSATSVLETRL</sequence>
<accession>T1H4V5</accession>
<evidence type="ECO:0000313" key="2">
    <source>
        <dbReference type="EnsemblMetazoa" id="MESCA011323-PA"/>
    </source>
</evidence>
<proteinExistence type="predicted"/>
<organism evidence="2 3">
    <name type="scientific">Megaselia scalaris</name>
    <name type="common">Humpbacked fly</name>
    <name type="synonym">Phora scalaris</name>
    <dbReference type="NCBI Taxonomy" id="36166"/>
    <lineage>
        <taxon>Eukaryota</taxon>
        <taxon>Metazoa</taxon>
        <taxon>Ecdysozoa</taxon>
        <taxon>Arthropoda</taxon>
        <taxon>Hexapoda</taxon>
        <taxon>Insecta</taxon>
        <taxon>Pterygota</taxon>
        <taxon>Neoptera</taxon>
        <taxon>Endopterygota</taxon>
        <taxon>Diptera</taxon>
        <taxon>Brachycera</taxon>
        <taxon>Muscomorpha</taxon>
        <taxon>Platypezoidea</taxon>
        <taxon>Phoridae</taxon>
        <taxon>Megaseliini</taxon>
        <taxon>Megaselia</taxon>
    </lineage>
</organism>
<protein>
    <submittedName>
        <fullName evidence="2">Uncharacterized protein</fullName>
    </submittedName>
</protein>